<evidence type="ECO:0000313" key="7">
    <source>
        <dbReference type="RefSeq" id="XP_022292781.1"/>
    </source>
</evidence>
<protein>
    <submittedName>
        <fullName evidence="6 7">Uncharacterized protein LOC111103658 isoform X1</fullName>
    </submittedName>
</protein>
<feature type="chain" id="PRO_5044665880" evidence="3">
    <location>
        <begin position="27"/>
        <end position="1068"/>
    </location>
</feature>
<dbReference type="OrthoDB" id="6152491at2759"/>
<keyword evidence="5" id="KW-1185">Reference proteome</keyword>
<keyword evidence="2" id="KW-0472">Membrane</keyword>
<keyword evidence="3" id="KW-0732">Signal</keyword>
<dbReference type="PANTHER" id="PTHR24121:SF22">
    <property type="entry name" value="PROTEIN ACCELERATED CELL DEATH 6-LIKE"/>
    <property type="match status" value="1"/>
</dbReference>
<dbReference type="Gene3D" id="1.25.40.20">
    <property type="entry name" value="Ankyrin repeat-containing domain"/>
    <property type="match status" value="1"/>
</dbReference>
<proteinExistence type="predicted"/>
<evidence type="ECO:0000259" key="4">
    <source>
        <dbReference type="Pfam" id="PF20720"/>
    </source>
</evidence>
<evidence type="ECO:0000256" key="1">
    <source>
        <dbReference type="SAM" id="MobiDB-lite"/>
    </source>
</evidence>
<dbReference type="SMART" id="SM00248">
    <property type="entry name" value="ANK"/>
    <property type="match status" value="4"/>
</dbReference>
<dbReference type="RefSeq" id="XP_022292780.1">
    <property type="nucleotide sequence ID" value="XM_022437072.1"/>
</dbReference>
<dbReference type="KEGG" id="cvn:111103658"/>
<dbReference type="Pfam" id="PF20720">
    <property type="entry name" value="nSTAND3"/>
    <property type="match status" value="1"/>
</dbReference>
<keyword evidence="2" id="KW-0812">Transmembrane</keyword>
<feature type="signal peptide" evidence="3">
    <location>
        <begin position="1"/>
        <end position="26"/>
    </location>
</feature>
<dbReference type="PANTHER" id="PTHR24121">
    <property type="entry name" value="NO MECHANORECEPTOR POTENTIAL C, ISOFORM D-RELATED"/>
    <property type="match status" value="1"/>
</dbReference>
<dbReference type="SUPFAM" id="SSF52540">
    <property type="entry name" value="P-loop containing nucleoside triphosphate hydrolases"/>
    <property type="match status" value="1"/>
</dbReference>
<dbReference type="InterPro" id="IPR002110">
    <property type="entry name" value="Ankyrin_rpt"/>
</dbReference>
<organism evidence="5 6">
    <name type="scientific">Crassostrea virginica</name>
    <name type="common">Eastern oyster</name>
    <dbReference type="NCBI Taxonomy" id="6565"/>
    <lineage>
        <taxon>Eukaryota</taxon>
        <taxon>Metazoa</taxon>
        <taxon>Spiralia</taxon>
        <taxon>Lophotrochozoa</taxon>
        <taxon>Mollusca</taxon>
        <taxon>Bivalvia</taxon>
        <taxon>Autobranchia</taxon>
        <taxon>Pteriomorphia</taxon>
        <taxon>Ostreida</taxon>
        <taxon>Ostreoidea</taxon>
        <taxon>Ostreidae</taxon>
        <taxon>Crassostrea</taxon>
    </lineage>
</organism>
<dbReference type="Proteomes" id="UP000694844">
    <property type="component" value="Chromosome 7"/>
</dbReference>
<gene>
    <name evidence="6 7" type="primary">LOC111103658</name>
</gene>
<dbReference type="SUPFAM" id="SSF48403">
    <property type="entry name" value="Ankyrin repeat"/>
    <property type="match status" value="1"/>
</dbReference>
<evidence type="ECO:0000313" key="5">
    <source>
        <dbReference type="Proteomes" id="UP000694844"/>
    </source>
</evidence>
<keyword evidence="2" id="KW-1133">Transmembrane helix</keyword>
<sequence>MNSRTISPYIIGTLLLISMFIQMSRGESEECPQTFDVIAVRMCPTSREEYDKAVLRKQCSQLASKRNCSDSIEFKYHCVINSYRNNLFEVCAPEKNIFGYCTEYNEGGNIVQSQLSAPCNSTFPKCAAAYKSWKSYLYQDCYELVATTEITEIPTISDNKEMNSSVDISAILIPILVLVILGIILMIVFGRKKIKDRKQRKKQRKKGQADKEKEKAKLVTLTNETDSGKEEEEEAGEEESKISLLMTKDKQVTVITEIDVGTATDLVSYATYKTAEELRKQNHEESKKYLTNFKTIDKFFVETSTYKEGESLFHRYGIVIWTGRPGCGKTLAAIHLINKEQRRIDINWTFRKIRSFEELSHIEKNHNTLLFIDNIFSQITESDLTQWWSELKKVYENSFRQNERDKTTYQIGVVITARENAVERACSLMGKLNTTPLLSETLRINANVLTEKEKEAILERQIHFAKEKIKAIIPKIDEEFREKIKESEGPIGFPLCAHLYCCSEKYRKSGVKFFSRPIEILQQQIHVEIGRDKSNRTKSLFFVLFFHEWQTKLGFVKKLQLENEYQCRKFLDEVSTELLKNFKPFDFNGLVHEAQRLVGAFLKEESDNIYKFVHDSVYEAVGAWFCESYIAETTKYFPLEILQNQEYENTTENKEAQDILATRLLYEILNHRLSMVFACKCFQYESFCKCFLSELANKSKNTLISFLTVTNESSPVKLPCLFWTSRHNLTFLTEQIYDIVKKENTFLNSDYHLYVSLYGECCARNEELLMLVNGMLRDNLDEIKKRVINFRDDKGNSILHLVVTSQKSDEFASEVIEKLLKESNENLTVDERNKSIQTPLILAVGQPNKRLKVIKTLMDKHPKLHLKDAGKCNVFHHCLRSCNDDATCVNYLKIILEGTDAQIFLNKDDSKGNTPLAIAAMESKYSRIHSILTLLEKGSTQIIKTINDDGFSPLHLSIRSLKGNNSAFAELECCVRVILCLSCGGSPDILTNKDEKAITECDNDTLMKVLSNPNDEKNMINVLDGIMEKIEECKDITDAKLTFPKQIGTDLQNRIQKSVQILANCRLN</sequence>
<evidence type="ECO:0000256" key="3">
    <source>
        <dbReference type="SAM" id="SignalP"/>
    </source>
</evidence>
<dbReference type="InterPro" id="IPR027417">
    <property type="entry name" value="P-loop_NTPase"/>
</dbReference>
<feature type="region of interest" description="Disordered" evidence="1">
    <location>
        <begin position="198"/>
        <end position="241"/>
    </location>
</feature>
<dbReference type="AlphaFoldDB" id="A0A8B8ANM3"/>
<evidence type="ECO:0000313" key="6">
    <source>
        <dbReference type="RefSeq" id="XP_022292780.1"/>
    </source>
</evidence>
<feature type="compositionally biased region" description="Basic and acidic residues" evidence="1">
    <location>
        <begin position="207"/>
        <end position="217"/>
    </location>
</feature>
<dbReference type="RefSeq" id="XP_022292781.1">
    <property type="nucleotide sequence ID" value="XM_022437073.1"/>
</dbReference>
<dbReference type="GeneID" id="111103658"/>
<feature type="domain" description="Novel STAND NTPase 3" evidence="4">
    <location>
        <begin position="300"/>
        <end position="463"/>
    </location>
</feature>
<reference evidence="6 7" key="1">
    <citation type="submission" date="2025-04" db="UniProtKB">
        <authorList>
            <consortium name="RefSeq"/>
        </authorList>
    </citation>
    <scope>IDENTIFICATION</scope>
    <source>
        <tissue evidence="6 7">Whole sample</tissue>
    </source>
</reference>
<evidence type="ECO:0000256" key="2">
    <source>
        <dbReference type="SAM" id="Phobius"/>
    </source>
</evidence>
<name>A0A8B8ANM3_CRAVI</name>
<feature type="transmembrane region" description="Helical" evidence="2">
    <location>
        <begin position="168"/>
        <end position="190"/>
    </location>
</feature>
<dbReference type="InterPro" id="IPR036770">
    <property type="entry name" value="Ankyrin_rpt-contain_sf"/>
</dbReference>
<dbReference type="InterPro" id="IPR049050">
    <property type="entry name" value="nSTAND3"/>
</dbReference>
<accession>A0A8B8ANM3</accession>